<dbReference type="InterPro" id="IPR019411">
    <property type="entry name" value="MMM1_dom"/>
</dbReference>
<dbReference type="InterPro" id="IPR031468">
    <property type="entry name" value="SMP_LBD"/>
</dbReference>
<keyword evidence="12" id="KW-1185">Reference proteome</keyword>
<dbReference type="PANTHER" id="PTHR13466">
    <property type="entry name" value="TEX2 PROTEIN-RELATED"/>
    <property type="match status" value="1"/>
</dbReference>
<evidence type="ECO:0000256" key="3">
    <source>
        <dbReference type="ARBA" id="ARBA00022824"/>
    </source>
</evidence>
<reference evidence="11 12" key="3">
    <citation type="journal article" date="2015" name="Genome Announc.">
        <title>Draft Genome Sequence of the Archiascomycetous Yeast Saitoella complicata.</title>
        <authorList>
            <person name="Yamauchi K."/>
            <person name="Kondo S."/>
            <person name="Hamamoto M."/>
            <person name="Takahashi Y."/>
            <person name="Ogura Y."/>
            <person name="Hayashi T."/>
            <person name="Nishida H."/>
        </authorList>
    </citation>
    <scope>NUCLEOTIDE SEQUENCE [LARGE SCALE GENOMIC DNA]</scope>
    <source>
        <strain evidence="11 12">NRRL Y-17804</strain>
    </source>
</reference>
<dbReference type="GO" id="GO:0008289">
    <property type="term" value="F:lipid binding"/>
    <property type="evidence" value="ECO:0007669"/>
    <property type="project" value="UniProtKB-KW"/>
</dbReference>
<sequence>MWGRSNTVTIVEKAVSTAVPDLPAPVLEYVSRLSSQHVDSRWSFTQGFLLGQFTVIGMVCVFLWVFILGDKDTVLVENARGQYRRNQLRKKKSSVLRNTPVQSTSEILAKTFYNVASHQPESLDWFNVLVAQAVMQFREDAKSKDAILTSLDAVMNGPRKPDFLSDIRITELSLGEEFPIFSNCRIRPMEGEPNRLRAEMDIDLRDQITLAIETKFLLNYPKPLFAVLPVALGVSITRFSATLSVSFVPPPDPDTSSSTTTLTFSFSPDFRLDINVRSLLGARSRLQDIPKIAQIIEKRLRDWFMDRCVQPHFQQVAIPSLWPSKAKEGHVQKERSTQMEAGANLHSSEELLAPPASPGVETASTAEGLHQRTNLMTGANGNGNAVGSVVSRMPGAIPGEAL</sequence>
<comment type="subunit">
    <text evidence="8">Homodimer. Component of the ER-mitochondria encounter structure (ERMES) or MDM complex, composed of MMM1, MDM10, MDM12 and MDM34. A MMM1 homodimer associates with one molecule of MDM12 on each side in a pairwise head-to-tail manner, and the SMP-LTD domains of MMM1 and MDM12 generate a continuous hydrophobic tunnel for phospholipid trafficking.</text>
</comment>
<keyword evidence="1" id="KW-0813">Transport</keyword>
<feature type="transmembrane region" description="Helical" evidence="9">
    <location>
        <begin position="47"/>
        <end position="67"/>
    </location>
</feature>
<protein>
    <recommendedName>
        <fullName evidence="8">Maintenance of mitochondrial morphology protein 1</fullName>
    </recommendedName>
</protein>
<dbReference type="GO" id="GO:0005789">
    <property type="term" value="C:endoplasmic reticulum membrane"/>
    <property type="evidence" value="ECO:0007669"/>
    <property type="project" value="UniProtKB-SubCell"/>
</dbReference>
<dbReference type="InterPro" id="IPR027537">
    <property type="entry name" value="Mmm1"/>
</dbReference>
<dbReference type="HAMAP" id="MF_03103">
    <property type="entry name" value="Mmm1"/>
    <property type="match status" value="1"/>
</dbReference>
<dbReference type="GO" id="GO:0015914">
    <property type="term" value="P:phospholipid transport"/>
    <property type="evidence" value="ECO:0007669"/>
    <property type="project" value="TreeGrafter"/>
</dbReference>
<dbReference type="AlphaFoldDB" id="A0A0E9NGY8"/>
<dbReference type="CDD" id="cd21671">
    <property type="entry name" value="SMP_Mmm1"/>
    <property type="match status" value="1"/>
</dbReference>
<dbReference type="GO" id="GO:1990456">
    <property type="term" value="P:mitochondrion-endoplasmic reticulum membrane tethering"/>
    <property type="evidence" value="ECO:0007669"/>
    <property type="project" value="TreeGrafter"/>
</dbReference>
<dbReference type="STRING" id="698492.A0A0E9NGY8"/>
<reference evidence="11 12" key="2">
    <citation type="journal article" date="2014" name="J. Gen. Appl. Microbiol.">
        <title>The early diverging ascomycetous budding yeast Saitoella complicata has three histone deacetylases belonging to the Clr6, Hos2, and Rpd3 lineages.</title>
        <authorList>
            <person name="Nishida H."/>
            <person name="Matsumoto T."/>
            <person name="Kondo S."/>
            <person name="Hamamoto M."/>
            <person name="Yoshikawa H."/>
        </authorList>
    </citation>
    <scope>NUCLEOTIDE SEQUENCE [LARGE SCALE GENOMIC DNA]</scope>
    <source>
        <strain evidence="11 12">NRRL Y-17804</strain>
    </source>
</reference>
<comment type="subcellular location">
    <subcellularLocation>
        <location evidence="8">Endoplasmic reticulum membrane</location>
        <topology evidence="8">Single-pass type I membrane protein</topology>
    </subcellularLocation>
    <text evidence="8">The ERMES/MDM complex localizes to a few discrete foci (around 10 per single cell), that represent mitochondria-endoplasmic reticulum junctions. These foci are often found next to mtDNA nucleoids.</text>
</comment>
<keyword evidence="3 8" id="KW-0256">Endoplasmic reticulum</keyword>
<comment type="function">
    <text evidence="8">Component of the ERMES/MDM complex, which serves as a molecular tether to connect the endoplasmic reticulum (ER) and mitochondria. Components of this complex are involved in the control of mitochondrial shape and protein biogenesis, and function in nonvesicular lipid trafficking between the ER and mitochondria. The MDM12-MMM1 subcomplex functions in the major beta-barrel assembly pathway that is responsible for biogenesis of all outer membrane beta-barrel proteins, and acts in a late step after the SAM complex. The MDM10-MDM12-MMM1 subcomplex further acts in the TOM40-specific pathway after the action of the MDM12-MMM1 complex. Essential for establishing and maintaining the structure of mitochondria and maintenance of mtDNA nucleoids.</text>
</comment>
<reference evidence="11 12" key="1">
    <citation type="journal article" date="2011" name="J. Gen. Appl. Microbiol.">
        <title>Draft genome sequencing of the enigmatic yeast Saitoella complicata.</title>
        <authorList>
            <person name="Nishida H."/>
            <person name="Hamamoto M."/>
            <person name="Sugiyama J."/>
        </authorList>
    </citation>
    <scope>NUCLEOTIDE SEQUENCE [LARGE SCALE GENOMIC DNA]</scope>
    <source>
        <strain evidence="11 12">NRRL Y-17804</strain>
    </source>
</reference>
<accession>A0A0E9NGY8</accession>
<evidence type="ECO:0000259" key="10">
    <source>
        <dbReference type="PROSITE" id="PS51847"/>
    </source>
</evidence>
<evidence type="ECO:0000256" key="8">
    <source>
        <dbReference type="HAMAP-Rule" id="MF_03103"/>
    </source>
</evidence>
<dbReference type="OrthoDB" id="5599157at2759"/>
<dbReference type="GO" id="GO:0045040">
    <property type="term" value="P:protein insertion into mitochondrial outer membrane"/>
    <property type="evidence" value="ECO:0007669"/>
    <property type="project" value="UniProtKB-UniRule"/>
</dbReference>
<evidence type="ECO:0000256" key="2">
    <source>
        <dbReference type="ARBA" id="ARBA00022692"/>
    </source>
</evidence>
<keyword evidence="2 8" id="KW-0812">Transmembrane</keyword>
<gene>
    <name evidence="8" type="primary">MMM1</name>
    <name evidence="11" type="ORF">G7K_2845-t1</name>
</gene>
<dbReference type="RefSeq" id="XP_019023049.1">
    <property type="nucleotide sequence ID" value="XM_019166231.1"/>
</dbReference>
<name>A0A0E9NGY8_SAICN</name>
<comment type="similarity">
    <text evidence="8">Belongs to the MMM1 family.</text>
</comment>
<organism evidence="11 12">
    <name type="scientific">Saitoella complicata (strain BCRC 22490 / CBS 7301 / JCM 7358 / NBRC 10748 / NRRL Y-17804)</name>
    <dbReference type="NCBI Taxonomy" id="698492"/>
    <lineage>
        <taxon>Eukaryota</taxon>
        <taxon>Fungi</taxon>
        <taxon>Dikarya</taxon>
        <taxon>Ascomycota</taxon>
        <taxon>Taphrinomycotina</taxon>
        <taxon>Taphrinomycotina incertae sedis</taxon>
        <taxon>Saitoella</taxon>
    </lineage>
</organism>
<dbReference type="GO" id="GO:0032865">
    <property type="term" value="C:ERMES complex"/>
    <property type="evidence" value="ECO:0007669"/>
    <property type="project" value="UniProtKB-UniRule"/>
</dbReference>
<comment type="caution">
    <text evidence="11">The sequence shown here is derived from an EMBL/GenBank/DDBJ whole genome shotgun (WGS) entry which is preliminary data.</text>
</comment>
<keyword evidence="5" id="KW-0445">Lipid transport</keyword>
<evidence type="ECO:0000313" key="11">
    <source>
        <dbReference type="EMBL" id="GAO48675.1"/>
    </source>
</evidence>
<dbReference type="Pfam" id="PF10296">
    <property type="entry name" value="MMM1"/>
    <property type="match status" value="1"/>
</dbReference>
<evidence type="ECO:0000256" key="5">
    <source>
        <dbReference type="ARBA" id="ARBA00023055"/>
    </source>
</evidence>
<dbReference type="PANTHER" id="PTHR13466:SF0">
    <property type="entry name" value="SMP-LTD DOMAIN-CONTAINING PROTEIN"/>
    <property type="match status" value="1"/>
</dbReference>
<feature type="topological domain" description="Cytoplasmic" evidence="8">
    <location>
        <begin position="69"/>
        <end position="402"/>
    </location>
</feature>
<dbReference type="OMA" id="WSFTQGL"/>
<evidence type="ECO:0000256" key="6">
    <source>
        <dbReference type="ARBA" id="ARBA00023121"/>
    </source>
</evidence>
<proteinExistence type="inferred from homology"/>
<dbReference type="EMBL" id="BACD03000016">
    <property type="protein sequence ID" value="GAO48675.1"/>
    <property type="molecule type" value="Genomic_DNA"/>
</dbReference>
<feature type="topological domain" description="Lumenal" evidence="8">
    <location>
        <begin position="1"/>
        <end position="47"/>
    </location>
</feature>
<evidence type="ECO:0000256" key="9">
    <source>
        <dbReference type="SAM" id="Phobius"/>
    </source>
</evidence>
<feature type="domain" description="SMP-LTD" evidence="10">
    <location>
        <begin position="119"/>
        <end position="319"/>
    </location>
</feature>
<keyword evidence="6" id="KW-0446">Lipid-binding</keyword>
<evidence type="ECO:0000256" key="7">
    <source>
        <dbReference type="ARBA" id="ARBA00023136"/>
    </source>
</evidence>
<keyword evidence="4 8" id="KW-1133">Transmembrane helix</keyword>
<evidence type="ECO:0000256" key="1">
    <source>
        <dbReference type="ARBA" id="ARBA00022448"/>
    </source>
</evidence>
<evidence type="ECO:0000256" key="4">
    <source>
        <dbReference type="ARBA" id="ARBA00022989"/>
    </source>
</evidence>
<dbReference type="Proteomes" id="UP000033140">
    <property type="component" value="Unassembled WGS sequence"/>
</dbReference>
<dbReference type="PROSITE" id="PS51847">
    <property type="entry name" value="SMP"/>
    <property type="match status" value="1"/>
</dbReference>
<evidence type="ECO:0000313" key="12">
    <source>
        <dbReference type="Proteomes" id="UP000033140"/>
    </source>
</evidence>
<keyword evidence="7 8" id="KW-0472">Membrane</keyword>